<evidence type="ECO:0000313" key="2">
    <source>
        <dbReference type="Proteomes" id="UP000273500"/>
    </source>
</evidence>
<dbReference type="EMBL" id="RWIT01000004">
    <property type="protein sequence ID" value="RSK48961.1"/>
    <property type="molecule type" value="Genomic_DNA"/>
</dbReference>
<comment type="caution">
    <text evidence="1">The sequence shown here is derived from an EMBL/GenBank/DDBJ whole genome shotgun (WGS) entry which is preliminary data.</text>
</comment>
<accession>A0A3R9NK51</accession>
<proteinExistence type="predicted"/>
<dbReference type="RefSeq" id="WP_125419748.1">
    <property type="nucleotide sequence ID" value="NZ_RWIT01000004.1"/>
</dbReference>
<evidence type="ECO:0000313" key="1">
    <source>
        <dbReference type="EMBL" id="RSK48961.1"/>
    </source>
</evidence>
<dbReference type="Proteomes" id="UP000273500">
    <property type="component" value="Unassembled WGS sequence"/>
</dbReference>
<dbReference type="OrthoDB" id="882876at2"/>
<gene>
    <name evidence="1" type="ORF">EI291_10405</name>
</gene>
<organism evidence="1 2">
    <name type="scientific">Hymenobacter rigui</name>
    <dbReference type="NCBI Taxonomy" id="334424"/>
    <lineage>
        <taxon>Bacteria</taxon>
        <taxon>Pseudomonadati</taxon>
        <taxon>Bacteroidota</taxon>
        <taxon>Cytophagia</taxon>
        <taxon>Cytophagales</taxon>
        <taxon>Hymenobacteraceae</taxon>
        <taxon>Hymenobacter</taxon>
    </lineage>
</organism>
<protein>
    <submittedName>
        <fullName evidence="1">Uncharacterized protein</fullName>
    </submittedName>
</protein>
<name>A0A3R9NK51_9BACT</name>
<dbReference type="AlphaFoldDB" id="A0A3R9NK51"/>
<reference evidence="1 2" key="1">
    <citation type="submission" date="2018-12" db="EMBL/GenBank/DDBJ databases">
        <authorList>
            <person name="Feng G."/>
            <person name="Zhu H."/>
        </authorList>
    </citation>
    <scope>NUCLEOTIDE SEQUENCE [LARGE SCALE GENOMIC DNA]</scope>
    <source>
        <strain evidence="1 2">KCTC 12533</strain>
    </source>
</reference>
<sequence length="113" mass="12285">MTDSYLRSLGFVATDNTPSAQRPSFAHAWRYQHEILAQDGARLFIEHPLGIDACRLSLLAAPLAAQDVLASVGLHDRPGLEAAVQAFFTAHGGVGQPAPYVAPSTFRPYRRQL</sequence>
<keyword evidence="2" id="KW-1185">Reference proteome</keyword>